<sequence length="129" mass="14601">MKLWKPILFGRGGPTVSHCIFADDVTLFSSCDSDYIRAVSEVLLNFSLRSGLNINAQKSHIFFSPDTTEERKLQISELLNIPRTEDLGKYLGFPIGFKGIFFGAQWGIEGKFTRLIGTLLAKRVRWTRS</sequence>
<dbReference type="EMBL" id="JBJUIK010000012">
    <property type="protein sequence ID" value="KAL3510607.1"/>
    <property type="molecule type" value="Genomic_DNA"/>
</dbReference>
<accession>A0ABD2YWM3</accession>
<proteinExistence type="predicted"/>
<dbReference type="InterPro" id="IPR000477">
    <property type="entry name" value="RT_dom"/>
</dbReference>
<evidence type="ECO:0000259" key="1">
    <source>
        <dbReference type="PROSITE" id="PS50878"/>
    </source>
</evidence>
<evidence type="ECO:0000313" key="3">
    <source>
        <dbReference type="Proteomes" id="UP001630127"/>
    </source>
</evidence>
<evidence type="ECO:0000313" key="2">
    <source>
        <dbReference type="EMBL" id="KAL3510607.1"/>
    </source>
</evidence>
<dbReference type="PROSITE" id="PS50878">
    <property type="entry name" value="RT_POL"/>
    <property type="match status" value="1"/>
</dbReference>
<dbReference type="Pfam" id="PF00078">
    <property type="entry name" value="RVT_1"/>
    <property type="match status" value="1"/>
</dbReference>
<dbReference type="Proteomes" id="UP001630127">
    <property type="component" value="Unassembled WGS sequence"/>
</dbReference>
<gene>
    <name evidence="2" type="ORF">ACH5RR_030008</name>
</gene>
<reference evidence="2 3" key="1">
    <citation type="submission" date="2024-11" db="EMBL/GenBank/DDBJ databases">
        <title>A near-complete genome assembly of Cinchona calisaya.</title>
        <authorList>
            <person name="Lian D.C."/>
            <person name="Zhao X.W."/>
            <person name="Wei L."/>
        </authorList>
    </citation>
    <scope>NUCLEOTIDE SEQUENCE [LARGE SCALE GENOMIC DNA]</scope>
    <source>
        <tissue evidence="2">Nenye</tissue>
    </source>
</reference>
<protein>
    <recommendedName>
        <fullName evidence="1">Reverse transcriptase domain-containing protein</fullName>
    </recommendedName>
</protein>
<dbReference type="AlphaFoldDB" id="A0ABD2YWM3"/>
<organism evidence="2 3">
    <name type="scientific">Cinchona calisaya</name>
    <dbReference type="NCBI Taxonomy" id="153742"/>
    <lineage>
        <taxon>Eukaryota</taxon>
        <taxon>Viridiplantae</taxon>
        <taxon>Streptophyta</taxon>
        <taxon>Embryophyta</taxon>
        <taxon>Tracheophyta</taxon>
        <taxon>Spermatophyta</taxon>
        <taxon>Magnoliopsida</taxon>
        <taxon>eudicotyledons</taxon>
        <taxon>Gunneridae</taxon>
        <taxon>Pentapetalae</taxon>
        <taxon>asterids</taxon>
        <taxon>lamiids</taxon>
        <taxon>Gentianales</taxon>
        <taxon>Rubiaceae</taxon>
        <taxon>Cinchonoideae</taxon>
        <taxon>Cinchoneae</taxon>
        <taxon>Cinchona</taxon>
    </lineage>
</organism>
<keyword evidence="3" id="KW-1185">Reference proteome</keyword>
<name>A0ABD2YWM3_9GENT</name>
<feature type="domain" description="Reverse transcriptase" evidence="1">
    <location>
        <begin position="1"/>
        <end position="95"/>
    </location>
</feature>
<comment type="caution">
    <text evidence="2">The sequence shown here is derived from an EMBL/GenBank/DDBJ whole genome shotgun (WGS) entry which is preliminary data.</text>
</comment>